<dbReference type="Proteomes" id="UP000325606">
    <property type="component" value="Chromosome"/>
</dbReference>
<organism evidence="2 3">
    <name type="scientific">Nitrincola iocasae</name>
    <dbReference type="NCBI Taxonomy" id="2614693"/>
    <lineage>
        <taxon>Bacteria</taxon>
        <taxon>Pseudomonadati</taxon>
        <taxon>Pseudomonadota</taxon>
        <taxon>Gammaproteobacteria</taxon>
        <taxon>Oceanospirillales</taxon>
        <taxon>Oceanospirillaceae</taxon>
        <taxon>Nitrincola</taxon>
    </lineage>
</organism>
<keyword evidence="1" id="KW-0812">Transmembrane</keyword>
<dbReference type="AlphaFoldDB" id="A0A5J6LGW3"/>
<dbReference type="EMBL" id="CP044222">
    <property type="protein sequence ID" value="QEW07698.1"/>
    <property type="molecule type" value="Genomic_DNA"/>
</dbReference>
<feature type="transmembrane region" description="Helical" evidence="1">
    <location>
        <begin position="101"/>
        <end position="121"/>
    </location>
</feature>
<dbReference type="RefSeq" id="WP_151057383.1">
    <property type="nucleotide sequence ID" value="NZ_CP044222.1"/>
</dbReference>
<dbReference type="KEGG" id="nik:F5I99_15035"/>
<protein>
    <submittedName>
        <fullName evidence="2">Uncharacterized protein</fullName>
    </submittedName>
</protein>
<evidence type="ECO:0000313" key="3">
    <source>
        <dbReference type="Proteomes" id="UP000325606"/>
    </source>
</evidence>
<keyword evidence="3" id="KW-1185">Reference proteome</keyword>
<keyword evidence="1" id="KW-1133">Transmembrane helix</keyword>
<accession>A0A5J6LGW3</accession>
<name>A0A5J6LGW3_9GAMM</name>
<gene>
    <name evidence="2" type="ORF">F5I99_15035</name>
</gene>
<proteinExistence type="predicted"/>
<keyword evidence="1" id="KW-0472">Membrane</keyword>
<reference evidence="2 3" key="1">
    <citation type="submission" date="2019-09" db="EMBL/GenBank/DDBJ databases">
        <title>Nitrincola iocasae sp. nov., a bacterium isolated from the sediment collected at a cold seep field in South China Sea.</title>
        <authorList>
            <person name="Zhang H."/>
            <person name="Wang H."/>
            <person name="Li C."/>
        </authorList>
    </citation>
    <scope>NUCLEOTIDE SEQUENCE [LARGE SCALE GENOMIC DNA]</scope>
    <source>
        <strain evidence="2 3">KXZD1103</strain>
    </source>
</reference>
<evidence type="ECO:0000313" key="2">
    <source>
        <dbReference type="EMBL" id="QEW07698.1"/>
    </source>
</evidence>
<feature type="transmembrane region" description="Helical" evidence="1">
    <location>
        <begin position="71"/>
        <end position="94"/>
    </location>
</feature>
<sequence>MFFTYIYRHGWRYTSLAFSNFLLWFSVLLQLGGLMVLGSSRPVYSQLSAEMGYEEGTLMGSLLLEKLLGGIGLWSFALIALIVLVKEFVGLALLRRLKINGVLFLICLGLVAYVITMLYYLPIQ</sequence>
<evidence type="ECO:0000256" key="1">
    <source>
        <dbReference type="SAM" id="Phobius"/>
    </source>
</evidence>
<feature type="transmembrane region" description="Helical" evidence="1">
    <location>
        <begin position="21"/>
        <end position="38"/>
    </location>
</feature>